<protein>
    <submittedName>
        <fullName evidence="5">Type 1 glutamine amidotransferase domain-containing protein</fullName>
    </submittedName>
</protein>
<evidence type="ECO:0000256" key="3">
    <source>
        <dbReference type="ARBA" id="ARBA00038493"/>
    </source>
</evidence>
<name>A0A516NK96_9NOCA</name>
<dbReference type="InterPro" id="IPR029062">
    <property type="entry name" value="Class_I_gatase-like"/>
</dbReference>
<reference evidence="5 6" key="1">
    <citation type="submission" date="2019-07" db="EMBL/GenBank/DDBJ databases">
        <title>Complete Genome Sequence and Methylome Analysis of Nocardia otitidis-caviarum NEB252.</title>
        <authorList>
            <person name="Fomenkov A."/>
            <person name="Anton B.P."/>
            <person name="Vincze T."/>
            <person name="Roberts R.J."/>
        </authorList>
    </citation>
    <scope>NUCLEOTIDE SEQUENCE [LARGE SCALE GENOMIC DNA]</scope>
    <source>
        <strain evidence="5 6">NEB252</strain>
    </source>
</reference>
<keyword evidence="2" id="KW-0456">Lyase</keyword>
<dbReference type="Gene3D" id="3.40.50.880">
    <property type="match status" value="1"/>
</dbReference>
<dbReference type="GO" id="GO:0019243">
    <property type="term" value="P:methylglyoxal catabolic process to D-lactate via S-lactoyl-glutathione"/>
    <property type="evidence" value="ECO:0007669"/>
    <property type="project" value="TreeGrafter"/>
</dbReference>
<evidence type="ECO:0000256" key="1">
    <source>
        <dbReference type="ARBA" id="ARBA00023016"/>
    </source>
</evidence>
<gene>
    <name evidence="5" type="ORF">FOH10_12015</name>
</gene>
<dbReference type="GO" id="GO:0005737">
    <property type="term" value="C:cytoplasm"/>
    <property type="evidence" value="ECO:0007669"/>
    <property type="project" value="TreeGrafter"/>
</dbReference>
<keyword evidence="1" id="KW-0346">Stress response</keyword>
<keyword evidence="5" id="KW-0315">Glutamine amidotransferase</keyword>
<feature type="domain" description="DJ-1/PfpI" evidence="4">
    <location>
        <begin position="26"/>
        <end position="222"/>
    </location>
</feature>
<proteinExistence type="inferred from homology"/>
<dbReference type="GO" id="GO:0016740">
    <property type="term" value="F:transferase activity"/>
    <property type="evidence" value="ECO:0007669"/>
    <property type="project" value="UniProtKB-KW"/>
</dbReference>
<dbReference type="InterPro" id="IPR050325">
    <property type="entry name" value="Prot/Nucl_acid_deglycase"/>
</dbReference>
<evidence type="ECO:0000313" key="5">
    <source>
        <dbReference type="EMBL" id="QDP79333.1"/>
    </source>
</evidence>
<evidence type="ECO:0000313" key="6">
    <source>
        <dbReference type="Proteomes" id="UP000317039"/>
    </source>
</evidence>
<sequence length="227" mass="23447">MDLMSKRILIALTSHAVLGETGRSTGFHLGEAAIPWEVFTAAGYAVDLVSVAGGNPPRDGADPADPSQHRFLTDPAIAAQLAHTPTPDALDSSVFEAVFFAGGHGTMWDFPDNPALARLAREIYERGGVVGAVCHGPAALVGATLSDGSYLVAGKRVAAFTNDEEAAVGLSGVVPFLLADRLTAQGATHISADNFTAQVVTDERLVTGQNPASARGVAEAMVDALTR</sequence>
<dbReference type="Proteomes" id="UP000317039">
    <property type="component" value="Chromosome"/>
</dbReference>
<dbReference type="PANTHER" id="PTHR48094:SF11">
    <property type="entry name" value="GLUTATHIONE-INDEPENDENT GLYOXALASE HSP31-RELATED"/>
    <property type="match status" value="1"/>
</dbReference>
<dbReference type="InterPro" id="IPR002818">
    <property type="entry name" value="DJ-1/PfpI"/>
</dbReference>
<keyword evidence="5" id="KW-0808">Transferase</keyword>
<dbReference type="EMBL" id="CP041695">
    <property type="protein sequence ID" value="QDP79333.1"/>
    <property type="molecule type" value="Genomic_DNA"/>
</dbReference>
<dbReference type="KEGG" id="nod:FOH10_12015"/>
<organism evidence="5 6">
    <name type="scientific">Nocardia otitidiscaviarum</name>
    <dbReference type="NCBI Taxonomy" id="1823"/>
    <lineage>
        <taxon>Bacteria</taxon>
        <taxon>Bacillati</taxon>
        <taxon>Actinomycetota</taxon>
        <taxon>Actinomycetes</taxon>
        <taxon>Mycobacteriales</taxon>
        <taxon>Nocardiaceae</taxon>
        <taxon>Nocardia</taxon>
    </lineage>
</organism>
<dbReference type="GO" id="GO:0019172">
    <property type="term" value="F:glyoxalase III activity"/>
    <property type="evidence" value="ECO:0007669"/>
    <property type="project" value="TreeGrafter"/>
</dbReference>
<accession>A0A516NK96</accession>
<dbReference type="SUPFAM" id="SSF52317">
    <property type="entry name" value="Class I glutamine amidotransferase-like"/>
    <property type="match status" value="1"/>
</dbReference>
<dbReference type="PANTHER" id="PTHR48094">
    <property type="entry name" value="PROTEIN/NUCLEIC ACID DEGLYCASE DJ-1-RELATED"/>
    <property type="match status" value="1"/>
</dbReference>
<dbReference type="Pfam" id="PF01965">
    <property type="entry name" value="DJ-1_PfpI"/>
    <property type="match status" value="1"/>
</dbReference>
<evidence type="ECO:0000256" key="2">
    <source>
        <dbReference type="ARBA" id="ARBA00023239"/>
    </source>
</evidence>
<dbReference type="CDD" id="cd03141">
    <property type="entry name" value="GATase1_Hsp31_like"/>
    <property type="match status" value="1"/>
</dbReference>
<evidence type="ECO:0000259" key="4">
    <source>
        <dbReference type="Pfam" id="PF01965"/>
    </source>
</evidence>
<dbReference type="AlphaFoldDB" id="A0A516NK96"/>
<comment type="similarity">
    <text evidence="3">Belongs to the peptidase C56 family. HSP31-like subfamily.</text>
</comment>